<dbReference type="SUPFAM" id="SSF56104">
    <property type="entry name" value="SAICAR synthase-like"/>
    <property type="match status" value="1"/>
</dbReference>
<dbReference type="GO" id="GO:0005634">
    <property type="term" value="C:nucleus"/>
    <property type="evidence" value="ECO:0007669"/>
    <property type="project" value="TreeGrafter"/>
</dbReference>
<organism evidence="6 7">
    <name type="scientific">Liparis tanakae</name>
    <name type="common">Tanaka's snailfish</name>
    <dbReference type="NCBI Taxonomy" id="230148"/>
    <lineage>
        <taxon>Eukaryota</taxon>
        <taxon>Metazoa</taxon>
        <taxon>Chordata</taxon>
        <taxon>Craniata</taxon>
        <taxon>Vertebrata</taxon>
        <taxon>Euteleostomi</taxon>
        <taxon>Actinopterygii</taxon>
        <taxon>Neopterygii</taxon>
        <taxon>Teleostei</taxon>
        <taxon>Neoteleostei</taxon>
        <taxon>Acanthomorphata</taxon>
        <taxon>Eupercaria</taxon>
        <taxon>Perciformes</taxon>
        <taxon>Cottioidei</taxon>
        <taxon>Cottales</taxon>
        <taxon>Liparidae</taxon>
        <taxon>Liparis</taxon>
    </lineage>
</organism>
<keyword evidence="2 4" id="KW-0808">Transferase</keyword>
<feature type="region of interest" description="Disordered" evidence="5">
    <location>
        <begin position="116"/>
        <end position="160"/>
    </location>
</feature>
<dbReference type="EMBL" id="SRLO01000646">
    <property type="protein sequence ID" value="TNN49658.1"/>
    <property type="molecule type" value="Genomic_DNA"/>
</dbReference>
<comment type="similarity">
    <text evidence="1 4">Belongs to the inositol phosphokinase (IPK) family.</text>
</comment>
<name>A0A4Z2G7Y8_9TELE</name>
<accession>A0A4Z2G7Y8</accession>
<feature type="compositionally biased region" description="Basic and acidic residues" evidence="5">
    <location>
        <begin position="122"/>
        <end position="135"/>
    </location>
</feature>
<dbReference type="InterPro" id="IPR038286">
    <property type="entry name" value="IPK_sf"/>
</dbReference>
<dbReference type="InterPro" id="IPR005522">
    <property type="entry name" value="IPK"/>
</dbReference>
<evidence type="ECO:0000256" key="4">
    <source>
        <dbReference type="RuleBase" id="RU363090"/>
    </source>
</evidence>
<dbReference type="Gene3D" id="3.30.470.160">
    <property type="entry name" value="Inositol polyphosphate kinase"/>
    <property type="match status" value="1"/>
</dbReference>
<evidence type="ECO:0000256" key="1">
    <source>
        <dbReference type="ARBA" id="ARBA00007374"/>
    </source>
</evidence>
<protein>
    <recommendedName>
        <fullName evidence="4">Kinase</fullName>
        <ecNumber evidence="4">2.7.-.-</ecNumber>
    </recommendedName>
</protein>
<dbReference type="OrthoDB" id="2573163at2759"/>
<evidence type="ECO:0000256" key="3">
    <source>
        <dbReference type="ARBA" id="ARBA00022777"/>
    </source>
</evidence>
<dbReference type="GO" id="GO:0000828">
    <property type="term" value="F:inositol hexakisphosphate kinase activity"/>
    <property type="evidence" value="ECO:0007669"/>
    <property type="project" value="TreeGrafter"/>
</dbReference>
<dbReference type="Proteomes" id="UP000314294">
    <property type="component" value="Unassembled WGS sequence"/>
</dbReference>
<keyword evidence="3 4" id="KW-0418">Kinase</keyword>
<gene>
    <name evidence="6" type="primary">Ip6k2</name>
    <name evidence="6" type="ORF">EYF80_040108</name>
</gene>
<dbReference type="GO" id="GO:0046854">
    <property type="term" value="P:phosphatidylinositol phosphate biosynthetic process"/>
    <property type="evidence" value="ECO:0007669"/>
    <property type="project" value="TreeGrafter"/>
</dbReference>
<proteinExistence type="inferred from homology"/>
<evidence type="ECO:0000313" key="7">
    <source>
        <dbReference type="Proteomes" id="UP000314294"/>
    </source>
</evidence>
<dbReference type="Pfam" id="PF03770">
    <property type="entry name" value="IPK"/>
    <property type="match status" value="1"/>
</dbReference>
<evidence type="ECO:0000256" key="2">
    <source>
        <dbReference type="ARBA" id="ARBA00022679"/>
    </source>
</evidence>
<keyword evidence="7" id="KW-1185">Reference proteome</keyword>
<dbReference type="EC" id="2.7.-.-" evidence="4"/>
<dbReference type="PANTHER" id="PTHR12400">
    <property type="entry name" value="INOSITOL POLYPHOSPHATE KINASE"/>
    <property type="match status" value="1"/>
</dbReference>
<evidence type="ECO:0000256" key="5">
    <source>
        <dbReference type="SAM" id="MobiDB-lite"/>
    </source>
</evidence>
<dbReference type="PANTHER" id="PTHR12400:SF47">
    <property type="entry name" value="INOSITOL HEXAKISPHOSPHATE KINASE 2"/>
    <property type="match status" value="1"/>
</dbReference>
<comment type="caution">
    <text evidence="6">The sequence shown here is derived from an EMBL/GenBank/DDBJ whole genome shotgun (WGS) entry which is preliminary data.</text>
</comment>
<dbReference type="GO" id="GO:0032958">
    <property type="term" value="P:inositol phosphate biosynthetic process"/>
    <property type="evidence" value="ECO:0007669"/>
    <property type="project" value="InterPro"/>
</dbReference>
<sequence>MLEPYLHQVGGHCCVLRFGQQTICKPLIPREHQFYESVPAAVRKFTPQYRGVVSVSLEEDEEGNFCFVAYPVQSDPADDLENKDPSADDKPKCELLLWEKMMSSCPLVDGNDYSKGGRGRRSFKDRDEKSVQKLELEEEEEEEEAERSAGSAVPQLKHNPWTQQHCMQRIKDKAEQWNQYKFILLENLTWRHTLPCVLDLKMGTQQHGDGVPDDKKARKMRKCQQSTAAVLGVCLAGMQVSVEPRRGLKGQAHIWGNTSDAL</sequence>
<evidence type="ECO:0000313" key="6">
    <source>
        <dbReference type="EMBL" id="TNN49658.1"/>
    </source>
</evidence>
<dbReference type="GO" id="GO:0005737">
    <property type="term" value="C:cytoplasm"/>
    <property type="evidence" value="ECO:0007669"/>
    <property type="project" value="TreeGrafter"/>
</dbReference>
<dbReference type="AlphaFoldDB" id="A0A4Z2G7Y8"/>
<reference evidence="6 7" key="1">
    <citation type="submission" date="2019-03" db="EMBL/GenBank/DDBJ databases">
        <title>First draft genome of Liparis tanakae, snailfish: a comprehensive survey of snailfish specific genes.</title>
        <authorList>
            <person name="Kim W."/>
            <person name="Song I."/>
            <person name="Jeong J.-H."/>
            <person name="Kim D."/>
            <person name="Kim S."/>
            <person name="Ryu S."/>
            <person name="Song J.Y."/>
            <person name="Lee S.K."/>
        </authorList>
    </citation>
    <scope>NUCLEOTIDE SEQUENCE [LARGE SCALE GENOMIC DNA]</scope>
    <source>
        <tissue evidence="6">Muscle</tissue>
    </source>
</reference>
<feature type="compositionally biased region" description="Acidic residues" evidence="5">
    <location>
        <begin position="136"/>
        <end position="145"/>
    </location>
</feature>